<reference evidence="2 3" key="1">
    <citation type="submission" date="2016-02" db="EMBL/GenBank/DDBJ databases">
        <authorList>
            <consortium name="Pathogen Informatics"/>
        </authorList>
    </citation>
    <scope>NUCLEOTIDE SEQUENCE [LARGE SCALE GENOMIC DNA]</scope>
    <source>
        <strain evidence="2 3">SS1013</strain>
    </source>
</reference>
<sequence>MVNNGKGMLTRLSKDKTFSDVLLHLLFIKETLTLEEAEYLFSVAIVFIEEFEREKKRYYIEFAYAIIVRTCLKLGDYRALFDFSINFGFYPVARKIFQDKLINEVSFQDILSNIRLDGFNTNDKINTLEQYKTTQKILESHEKNFAFIAPTSFGKSEIIYQHILNNSEVNNIGIIVPTKALIDQVYREIKKVEGLNRKIIIHDQNYDSESDSRVLAIITQERGLRLLEQNMIFDSLYIDEAHELFSFDFGKKLSNRSVLLTRLIRISRELNSEINIYYFSPIIQDVNSLQLKNDHVDIDYFSIKNNLKVLDIRFVNNENSEFVYEPHLGSLYKIDEIDNNLNYIVNKSKNYKKSLHFLYKPRFIEQYAKELFENLPETRENSQTLVPLIEELKEIVHPKFKLIKYLEKGIVYLHGRLPTNIRNYLLKYVREDLGVKHFIANSVVLAGMNLPIDSLFYISGFSNLNDLYNLIGRVNRLNEIFGNQGSIDRILIPIYFVEMQKYPQNGKLPLQNKVLSLRNELKDEVKNPLLEESKISESNRETSYEIIELENEVINNFHNPDFISRLTRAGAQQVLNYSVDGLKILEDVIENYYETANYQNIYLDILHKIKEIFFDPFVNQSNDKAIFYKYFKPTNNVKRLRFDSTIRYYAGFIQSSYSDLRIRIENQVRYWNRIVEKNKLNQEEVKYLQYIGAQFGDKAYNSSDYNDSRAKVYVDIRDYIERIDDLYNLAIIKLQVDDDFVDYEINLLVNTLKEFGIISEEQFNLFVFGTIENTELKILQLGINKALYLKLKRDNQISNIIFDEYKNPKANRELKSYIELKSGIEKFELEQFFL</sequence>
<dbReference type="GO" id="GO:0005524">
    <property type="term" value="F:ATP binding"/>
    <property type="evidence" value="ECO:0007669"/>
    <property type="project" value="InterPro"/>
</dbReference>
<dbReference type="AlphaFoldDB" id="A0A0Z8PHF5"/>
<dbReference type="GO" id="GO:0004386">
    <property type="term" value="F:helicase activity"/>
    <property type="evidence" value="ECO:0007669"/>
    <property type="project" value="UniProtKB-KW"/>
</dbReference>
<evidence type="ECO:0000313" key="3">
    <source>
        <dbReference type="Proteomes" id="UP000069526"/>
    </source>
</evidence>
<evidence type="ECO:0000313" key="2">
    <source>
        <dbReference type="EMBL" id="CYW45873.1"/>
    </source>
</evidence>
<proteinExistence type="predicted"/>
<evidence type="ECO:0000259" key="1">
    <source>
        <dbReference type="PROSITE" id="PS51192"/>
    </source>
</evidence>
<dbReference type="SMART" id="SM00487">
    <property type="entry name" value="DEXDc"/>
    <property type="match status" value="1"/>
</dbReference>
<dbReference type="Gene3D" id="3.40.50.300">
    <property type="entry name" value="P-loop containing nucleotide triphosphate hydrolases"/>
    <property type="match status" value="2"/>
</dbReference>
<name>A0A0Z8PHF5_STRSU</name>
<feature type="domain" description="Helicase ATP-binding" evidence="1">
    <location>
        <begin position="136"/>
        <end position="282"/>
    </location>
</feature>
<keyword evidence="2" id="KW-0347">Helicase</keyword>
<dbReference type="GO" id="GO:0003676">
    <property type="term" value="F:nucleic acid binding"/>
    <property type="evidence" value="ECO:0007669"/>
    <property type="project" value="InterPro"/>
</dbReference>
<dbReference type="InterPro" id="IPR027417">
    <property type="entry name" value="P-loop_NTPase"/>
</dbReference>
<gene>
    <name evidence="2" type="ORF">ERS132539_01670</name>
</gene>
<keyword evidence="2" id="KW-0547">Nucleotide-binding</keyword>
<dbReference type="RefSeq" id="WP_061366864.1">
    <property type="nucleotide sequence ID" value="NZ_FIJK01000044.1"/>
</dbReference>
<dbReference type="EMBL" id="FIJK01000044">
    <property type="protein sequence ID" value="CYW45873.1"/>
    <property type="molecule type" value="Genomic_DNA"/>
</dbReference>
<keyword evidence="2" id="KW-0067">ATP-binding</keyword>
<dbReference type="InterPro" id="IPR011545">
    <property type="entry name" value="DEAD/DEAH_box_helicase_dom"/>
</dbReference>
<protein>
    <submittedName>
        <fullName evidence="2">DNA helicase-like protein</fullName>
    </submittedName>
</protein>
<organism evidence="2 3">
    <name type="scientific">Streptococcus suis</name>
    <dbReference type="NCBI Taxonomy" id="1307"/>
    <lineage>
        <taxon>Bacteria</taxon>
        <taxon>Bacillati</taxon>
        <taxon>Bacillota</taxon>
        <taxon>Bacilli</taxon>
        <taxon>Lactobacillales</taxon>
        <taxon>Streptococcaceae</taxon>
        <taxon>Streptococcus</taxon>
    </lineage>
</organism>
<accession>A0A0Z8PHF5</accession>
<dbReference type="Proteomes" id="UP000069526">
    <property type="component" value="Unassembled WGS sequence"/>
</dbReference>
<dbReference type="Pfam" id="PF00270">
    <property type="entry name" value="DEAD"/>
    <property type="match status" value="1"/>
</dbReference>
<dbReference type="PROSITE" id="PS51192">
    <property type="entry name" value="HELICASE_ATP_BIND_1"/>
    <property type="match status" value="1"/>
</dbReference>
<keyword evidence="2" id="KW-0378">Hydrolase</keyword>
<dbReference type="SUPFAM" id="SSF52540">
    <property type="entry name" value="P-loop containing nucleoside triphosphate hydrolases"/>
    <property type="match status" value="1"/>
</dbReference>
<dbReference type="InterPro" id="IPR014001">
    <property type="entry name" value="Helicase_ATP-bd"/>
</dbReference>